<protein>
    <submittedName>
        <fullName evidence="1">Uncharacterized protein</fullName>
    </submittedName>
</protein>
<dbReference type="EMBL" id="DPXL01000097">
    <property type="protein sequence ID" value="HCM31450.1"/>
    <property type="molecule type" value="Genomic_DNA"/>
</dbReference>
<proteinExistence type="predicted"/>
<gene>
    <name evidence="1" type="ORF">DIC32_07755</name>
</gene>
<dbReference type="Proteomes" id="UP000262257">
    <property type="component" value="Unassembled WGS sequence"/>
</dbReference>
<evidence type="ECO:0000313" key="1">
    <source>
        <dbReference type="EMBL" id="HCM31450.1"/>
    </source>
</evidence>
<accession>A0A3D3G0A2</accession>
<organism evidence="1 2">
    <name type="scientific">Acinetobacter radioresistens</name>
    <dbReference type="NCBI Taxonomy" id="40216"/>
    <lineage>
        <taxon>Bacteria</taxon>
        <taxon>Pseudomonadati</taxon>
        <taxon>Pseudomonadota</taxon>
        <taxon>Gammaproteobacteria</taxon>
        <taxon>Moraxellales</taxon>
        <taxon>Moraxellaceae</taxon>
        <taxon>Acinetobacter</taxon>
    </lineage>
</organism>
<sequence>MKRIALIALLTTYAFTGCQKQPEESDTTIPSGKDSADVIKFEIADQKIGHFLEQLDDPETPRELRKQLICKDYPAVYHKEYVPALIELSPEYTPKELKSDLDKVLKFYKEKDNVQC</sequence>
<evidence type="ECO:0000313" key="2">
    <source>
        <dbReference type="Proteomes" id="UP000262257"/>
    </source>
</evidence>
<name>A0A3D3G0A2_ACIRA</name>
<comment type="caution">
    <text evidence="1">The sequence shown here is derived from an EMBL/GenBank/DDBJ whole genome shotgun (WGS) entry which is preliminary data.</text>
</comment>
<reference evidence="1 2" key="1">
    <citation type="journal article" date="2018" name="Nat. Biotechnol.">
        <title>A standardized bacterial taxonomy based on genome phylogeny substantially revises the tree of life.</title>
        <authorList>
            <person name="Parks D.H."/>
            <person name="Chuvochina M."/>
            <person name="Waite D.W."/>
            <person name="Rinke C."/>
            <person name="Skarshewski A."/>
            <person name="Chaumeil P.A."/>
            <person name="Hugenholtz P."/>
        </authorList>
    </citation>
    <scope>NUCLEOTIDE SEQUENCE [LARGE SCALE GENOMIC DNA]</scope>
    <source>
        <strain evidence="1">UBA10045</strain>
    </source>
</reference>
<dbReference type="PROSITE" id="PS51257">
    <property type="entry name" value="PROKAR_LIPOPROTEIN"/>
    <property type="match status" value="1"/>
</dbReference>
<dbReference type="AlphaFoldDB" id="A0A3D3G0A2"/>